<proteinExistence type="predicted"/>
<dbReference type="Proteomes" id="UP001383192">
    <property type="component" value="Unassembled WGS sequence"/>
</dbReference>
<dbReference type="AlphaFoldDB" id="A0AAW0BY89"/>
<name>A0AAW0BY89_9AGAR</name>
<keyword evidence="2" id="KW-1185">Reference proteome</keyword>
<evidence type="ECO:0000313" key="2">
    <source>
        <dbReference type="Proteomes" id="UP001383192"/>
    </source>
</evidence>
<sequence length="95" mass="11330">MAWSRYKSEWERSMVRFRQILDSGVSRYYDHSDLLWQAFRSEVETEEVPTLDGVKAAEELVTKSNVSQYAYLKLYLVRDLETVIKGFPKWRDMVT</sequence>
<evidence type="ECO:0000313" key="1">
    <source>
        <dbReference type="EMBL" id="KAK7031149.1"/>
    </source>
</evidence>
<gene>
    <name evidence="1" type="ORF">VNI00_013564</name>
</gene>
<dbReference type="EMBL" id="JAYKXP010000070">
    <property type="protein sequence ID" value="KAK7031149.1"/>
    <property type="molecule type" value="Genomic_DNA"/>
</dbReference>
<accession>A0AAW0BY89</accession>
<comment type="caution">
    <text evidence="1">The sequence shown here is derived from an EMBL/GenBank/DDBJ whole genome shotgun (WGS) entry which is preliminary data.</text>
</comment>
<reference evidence="1 2" key="1">
    <citation type="submission" date="2024-01" db="EMBL/GenBank/DDBJ databases">
        <title>A draft genome for a cacao thread blight-causing isolate of Paramarasmius palmivorus.</title>
        <authorList>
            <person name="Baruah I.K."/>
            <person name="Bukari Y."/>
            <person name="Amoako-Attah I."/>
            <person name="Meinhardt L.W."/>
            <person name="Bailey B.A."/>
            <person name="Cohen S.P."/>
        </authorList>
    </citation>
    <scope>NUCLEOTIDE SEQUENCE [LARGE SCALE GENOMIC DNA]</scope>
    <source>
        <strain evidence="1 2">GH-12</strain>
    </source>
</reference>
<protein>
    <submittedName>
        <fullName evidence="1">Uncharacterized protein</fullName>
    </submittedName>
</protein>
<organism evidence="1 2">
    <name type="scientific">Paramarasmius palmivorus</name>
    <dbReference type="NCBI Taxonomy" id="297713"/>
    <lineage>
        <taxon>Eukaryota</taxon>
        <taxon>Fungi</taxon>
        <taxon>Dikarya</taxon>
        <taxon>Basidiomycota</taxon>
        <taxon>Agaricomycotina</taxon>
        <taxon>Agaricomycetes</taxon>
        <taxon>Agaricomycetidae</taxon>
        <taxon>Agaricales</taxon>
        <taxon>Marasmiineae</taxon>
        <taxon>Marasmiaceae</taxon>
        <taxon>Paramarasmius</taxon>
    </lineage>
</organism>